<reference evidence="5 6" key="1">
    <citation type="journal article" date="2018" name="Science">
        <title>The opium poppy genome and morphinan production.</title>
        <authorList>
            <person name="Guo L."/>
            <person name="Winzer T."/>
            <person name="Yang X."/>
            <person name="Li Y."/>
            <person name="Ning Z."/>
            <person name="He Z."/>
            <person name="Teodor R."/>
            <person name="Lu Y."/>
            <person name="Bowser T.A."/>
            <person name="Graham I.A."/>
            <person name="Ye K."/>
        </authorList>
    </citation>
    <scope>NUCLEOTIDE SEQUENCE [LARGE SCALE GENOMIC DNA]</scope>
    <source>
        <strain evidence="6">cv. HN1</strain>
        <tissue evidence="5">Leaves</tissue>
    </source>
</reference>
<dbReference type="AlphaFoldDB" id="A0A4Y7KBA7"/>
<keyword evidence="6" id="KW-1185">Reference proteome</keyword>
<dbReference type="GO" id="GO:0005524">
    <property type="term" value="F:ATP binding"/>
    <property type="evidence" value="ECO:0007669"/>
    <property type="project" value="UniProtKB-KW"/>
</dbReference>
<dbReference type="Proteomes" id="UP000316621">
    <property type="component" value="Chromosome 7"/>
</dbReference>
<dbReference type="SUPFAM" id="SSF52540">
    <property type="entry name" value="P-loop containing nucleoside triphosphate hydrolases"/>
    <property type="match status" value="1"/>
</dbReference>
<dbReference type="Gramene" id="RZC70643">
    <property type="protein sequence ID" value="RZC70643"/>
    <property type="gene ID" value="C5167_033826"/>
</dbReference>
<dbReference type="InterPro" id="IPR027417">
    <property type="entry name" value="P-loop_NTPase"/>
</dbReference>
<name>A0A4Y7KBA7_PAPSO</name>
<evidence type="ECO:0000313" key="5">
    <source>
        <dbReference type="EMBL" id="RZC70643.1"/>
    </source>
</evidence>
<keyword evidence="4" id="KW-0067">ATP-binding</keyword>
<protein>
    <submittedName>
        <fullName evidence="5">Uncharacterized protein</fullName>
    </submittedName>
</protein>
<keyword evidence="1" id="KW-0547">Nucleotide-binding</keyword>
<keyword evidence="3" id="KW-0347">Helicase</keyword>
<evidence type="ECO:0000256" key="4">
    <source>
        <dbReference type="ARBA" id="ARBA00022840"/>
    </source>
</evidence>
<dbReference type="EMBL" id="CM010721">
    <property type="protein sequence ID" value="RZC70643.1"/>
    <property type="molecule type" value="Genomic_DNA"/>
</dbReference>
<accession>A0A4Y7KBA7</accession>
<dbReference type="GO" id="GO:0004386">
    <property type="term" value="F:helicase activity"/>
    <property type="evidence" value="ECO:0007669"/>
    <property type="project" value="UniProtKB-KW"/>
</dbReference>
<gene>
    <name evidence="5" type="ORF">C5167_033826</name>
</gene>
<keyword evidence="2" id="KW-0378">Hydrolase</keyword>
<sequence>MATTDGSMNGNRTAFKHSNLITISENLITLDISPDSEAYFEGKNQHVSWNSNKVIKLNPCETSRNDICSKSSMSIELEQANHNAQTKVKECAKSLHSQAMKYHLKMDRPSKFMIMCLTRIEDALLRNGTLKKKKHKSFLVSDWGVEFWQGFVSGSNILDTSGDCSSIEQIAWIVSTAADVISENEKEGVDIDGPSFLYLVPSQERAVQVWSVCKPLQELGIQTVCLHTAAPLDHQIRSLKASEPEFVISTAERFLELVSLEAIDMSGLSLLVIDRLECCLRNGFLNEMKVMKQSIPGESQAVIFNGSLGSFSSSALQNLLDDHKAICRLSANVSIASQSAGISQSVNTCTSKEKLSKGIQILNKEYGKHSQSKSLKVLFVEKNVRSQLFADTLTAQGYSISKNSFSDGTQDLNSEKKVIVCVTDLDEVGRMTNMGEFEVVIMISLPPSINNYVSILTRMARRTVNGVLHSLFSLQEDANLAGPLIEILEQCGQIVPVPFGNYLYSSSLL</sequence>
<organism evidence="5 6">
    <name type="scientific">Papaver somniferum</name>
    <name type="common">Opium poppy</name>
    <dbReference type="NCBI Taxonomy" id="3469"/>
    <lineage>
        <taxon>Eukaryota</taxon>
        <taxon>Viridiplantae</taxon>
        <taxon>Streptophyta</taxon>
        <taxon>Embryophyta</taxon>
        <taxon>Tracheophyta</taxon>
        <taxon>Spermatophyta</taxon>
        <taxon>Magnoliopsida</taxon>
        <taxon>Ranunculales</taxon>
        <taxon>Papaveraceae</taxon>
        <taxon>Papaveroideae</taxon>
        <taxon>Papaver</taxon>
    </lineage>
</organism>
<evidence type="ECO:0000313" key="6">
    <source>
        <dbReference type="Proteomes" id="UP000316621"/>
    </source>
</evidence>
<proteinExistence type="predicted"/>
<dbReference type="STRING" id="3469.A0A4Y7KBA7"/>
<evidence type="ECO:0000256" key="1">
    <source>
        <dbReference type="ARBA" id="ARBA00022741"/>
    </source>
</evidence>
<dbReference type="GO" id="GO:0016787">
    <property type="term" value="F:hydrolase activity"/>
    <property type="evidence" value="ECO:0007669"/>
    <property type="project" value="UniProtKB-KW"/>
</dbReference>
<evidence type="ECO:0000256" key="2">
    <source>
        <dbReference type="ARBA" id="ARBA00022801"/>
    </source>
</evidence>
<dbReference type="PANTHER" id="PTHR47960">
    <property type="entry name" value="DEAD-BOX ATP-DEPENDENT RNA HELICASE 50"/>
    <property type="match status" value="1"/>
</dbReference>
<dbReference type="Gene3D" id="3.40.50.300">
    <property type="entry name" value="P-loop containing nucleotide triphosphate hydrolases"/>
    <property type="match status" value="2"/>
</dbReference>
<evidence type="ECO:0000256" key="3">
    <source>
        <dbReference type="ARBA" id="ARBA00022806"/>
    </source>
</evidence>